<sequence>MNLAEMLGYADIGQLNRIAAAYQCNCNSHSKNELIQSILRAINSKEVFKHQIRSMRMEELRFLSSLLFDSQNAYSLEELIARVQQSRFELRPESMPGERTSEVPPVPERAASRKGKPAAAESPRDTIVKFKHAGWLFNGFSGTNRYLFHIPNDLKQRFCDELERQFEEGLHFIMEPDGFRDEQNLLSEDVLSLLDHIYQNEVLLSAEGSMYKRTIQQVLERFHVLEELPLKGAWRFGYGRRIKDYPNRMSLIYDYCYYNGLIAENGNSLCLTSAGDEFREQRKRAEPTQLYRFWLRLYKGAIPNLLSLVNWVDRLSDRWVTISSLGNTLIPFIKPYYYDSAEAIFEQRILGMMMHLGLIRIGEKHGAGQVIRMTKVGRAVVAGVYVADHDRIQLD</sequence>
<dbReference type="RefSeq" id="WP_188528281.1">
    <property type="nucleotide sequence ID" value="NZ_BMGR01000001.1"/>
</dbReference>
<gene>
    <name evidence="2" type="ORF">GCM10010916_02770</name>
</gene>
<comment type="caution">
    <text evidence="2">The sequence shown here is derived from an EMBL/GenBank/DDBJ whole genome shotgun (WGS) entry which is preliminary data.</text>
</comment>
<proteinExistence type="predicted"/>
<evidence type="ECO:0008006" key="4">
    <source>
        <dbReference type="Google" id="ProtNLM"/>
    </source>
</evidence>
<evidence type="ECO:0000313" key="3">
    <source>
        <dbReference type="Proteomes" id="UP000644756"/>
    </source>
</evidence>
<organism evidence="2 3">
    <name type="scientific">Paenibacillus abyssi</name>
    <dbReference type="NCBI Taxonomy" id="1340531"/>
    <lineage>
        <taxon>Bacteria</taxon>
        <taxon>Bacillati</taxon>
        <taxon>Bacillota</taxon>
        <taxon>Bacilli</taxon>
        <taxon>Bacillales</taxon>
        <taxon>Paenibacillaceae</taxon>
        <taxon>Paenibacillus</taxon>
    </lineage>
</organism>
<dbReference type="Proteomes" id="UP000644756">
    <property type="component" value="Unassembled WGS sequence"/>
</dbReference>
<keyword evidence="3" id="KW-1185">Reference proteome</keyword>
<protein>
    <recommendedName>
        <fullName evidence="4">Helicase XPB/Ssl2 N-terminal domain-containing protein</fullName>
    </recommendedName>
</protein>
<dbReference type="EMBL" id="BMGR01000001">
    <property type="protein sequence ID" value="GGF88898.1"/>
    <property type="molecule type" value="Genomic_DNA"/>
</dbReference>
<dbReference type="AlphaFoldDB" id="A0A917CIW8"/>
<evidence type="ECO:0000256" key="1">
    <source>
        <dbReference type="SAM" id="MobiDB-lite"/>
    </source>
</evidence>
<name>A0A917CIW8_9BACL</name>
<accession>A0A917CIW8</accession>
<evidence type="ECO:0000313" key="2">
    <source>
        <dbReference type="EMBL" id="GGF88898.1"/>
    </source>
</evidence>
<reference evidence="2" key="1">
    <citation type="journal article" date="2014" name="Int. J. Syst. Evol. Microbiol.">
        <title>Complete genome sequence of Corynebacterium casei LMG S-19264T (=DSM 44701T), isolated from a smear-ripened cheese.</title>
        <authorList>
            <consortium name="US DOE Joint Genome Institute (JGI-PGF)"/>
            <person name="Walter F."/>
            <person name="Albersmeier A."/>
            <person name="Kalinowski J."/>
            <person name="Ruckert C."/>
        </authorList>
    </citation>
    <scope>NUCLEOTIDE SEQUENCE</scope>
    <source>
        <strain evidence="2">CGMCC 1.12987</strain>
    </source>
</reference>
<reference evidence="2" key="2">
    <citation type="submission" date="2020-09" db="EMBL/GenBank/DDBJ databases">
        <authorList>
            <person name="Sun Q."/>
            <person name="Zhou Y."/>
        </authorList>
    </citation>
    <scope>NUCLEOTIDE SEQUENCE</scope>
    <source>
        <strain evidence="2">CGMCC 1.12987</strain>
    </source>
</reference>
<feature type="region of interest" description="Disordered" evidence="1">
    <location>
        <begin position="90"/>
        <end position="123"/>
    </location>
</feature>